<protein>
    <submittedName>
        <fullName evidence="1">Uncharacterized protein</fullName>
    </submittedName>
</protein>
<name>A0A5B0KWY7_9PROT</name>
<proteinExistence type="predicted"/>
<organism evidence="1 2">
    <name type="scientific">Azospirillum argentinense</name>
    <dbReference type="NCBI Taxonomy" id="2970906"/>
    <lineage>
        <taxon>Bacteria</taxon>
        <taxon>Pseudomonadati</taxon>
        <taxon>Pseudomonadota</taxon>
        <taxon>Alphaproteobacteria</taxon>
        <taxon>Rhodospirillales</taxon>
        <taxon>Azospirillaceae</taxon>
        <taxon>Azospirillum</taxon>
    </lineage>
</organism>
<accession>A0A5B0KWY7</accession>
<comment type="caution">
    <text evidence="1">The sequence shown here is derived from an EMBL/GenBank/DDBJ whole genome shotgun (WGS) entry which is preliminary data.</text>
</comment>
<evidence type="ECO:0000313" key="2">
    <source>
        <dbReference type="Proteomes" id="UP000325333"/>
    </source>
</evidence>
<dbReference type="EMBL" id="VEWN01000006">
    <property type="protein sequence ID" value="KAA1055464.1"/>
    <property type="molecule type" value="Genomic_DNA"/>
</dbReference>
<gene>
    <name evidence="1" type="ORF">FH063_005235</name>
</gene>
<evidence type="ECO:0000313" key="1">
    <source>
        <dbReference type="EMBL" id="KAA1055464.1"/>
    </source>
</evidence>
<dbReference type="AlphaFoldDB" id="A0A5B0KWY7"/>
<reference evidence="1 2" key="1">
    <citation type="submission" date="2019-07" db="EMBL/GenBank/DDBJ databases">
        <title>Genome sequencing of the stress-tolerant strain Azospirillum brasilense Az19.</title>
        <authorList>
            <person name="Maroniche G.A."/>
            <person name="Garcia J.E."/>
            <person name="Pagnussat L."/>
            <person name="Amenta M."/>
            <person name="Creus C.M."/>
        </authorList>
    </citation>
    <scope>NUCLEOTIDE SEQUENCE [LARGE SCALE GENOMIC DNA]</scope>
    <source>
        <strain evidence="1 2">Az19</strain>
    </source>
</reference>
<dbReference type="Proteomes" id="UP000325333">
    <property type="component" value="Unassembled WGS sequence"/>
</dbReference>
<sequence length="50" mass="5861">MAARLVRHRRDPLGVGGTVGWNNVCRRRYRQVRFGLQRPGQSANRQKTKR</sequence>